<dbReference type="PANTHER" id="PTHR35320:SF1">
    <property type="entry name" value="ATP-DEPENDENT CLP PROTEASE ATP-BINDING SUBUNIT"/>
    <property type="match status" value="1"/>
</dbReference>
<reference evidence="1" key="1">
    <citation type="submission" date="2017-08" db="EMBL/GenBank/DDBJ databases">
        <authorList>
            <person name="Polle J.E."/>
            <person name="Barry K."/>
            <person name="Cushman J."/>
            <person name="Schmutz J."/>
            <person name="Tran D."/>
            <person name="Hathwaick L.T."/>
            <person name="Yim W.C."/>
            <person name="Jenkins J."/>
            <person name="Mckie-Krisberg Z.M."/>
            <person name="Prochnik S."/>
            <person name="Lindquist E."/>
            <person name="Dockter R.B."/>
            <person name="Adam C."/>
            <person name="Molina H."/>
            <person name="Bunkerborg J."/>
            <person name="Jin E."/>
            <person name="Buchheim M."/>
            <person name="Magnuson J."/>
        </authorList>
    </citation>
    <scope>NUCLEOTIDE SEQUENCE</scope>
    <source>
        <strain evidence="1">CCAP 19/18</strain>
    </source>
</reference>
<accession>A0ABQ7G8N1</accession>
<proteinExistence type="predicted"/>
<keyword evidence="2" id="KW-1185">Reference proteome</keyword>
<dbReference type="EMBL" id="MU069990">
    <property type="protein sequence ID" value="KAF5830964.1"/>
    <property type="molecule type" value="Genomic_DNA"/>
</dbReference>
<sequence length="238" mass="25188">MMLKGTTSSCIPQKTTRAVSGLNGAGHKVQRLASIRPQAATQETIDVSPTSNPAPTKVTLSTTENCEVGISLFPNFGYNAGGGGGSGTVTDLGNGYLKVVFDAETLNIPDLDWRTGNIFKVPLPPPVNIAIKPQRLEGTIKKETGEVAFDFDCEFLPSLQLPTMGPVYSAPPLVINTLLTSESTKGKFREGTGSRLNNGAVKLVGTSNVPKTGDILVDTFLMLPTDALAIMDATMKFE</sequence>
<comment type="caution">
    <text evidence="1">The sequence shown here is derived from an EMBL/GenBank/DDBJ whole genome shotgun (WGS) entry which is preliminary data.</text>
</comment>
<dbReference type="Proteomes" id="UP000815325">
    <property type="component" value="Unassembled WGS sequence"/>
</dbReference>
<evidence type="ECO:0000313" key="2">
    <source>
        <dbReference type="Proteomes" id="UP000815325"/>
    </source>
</evidence>
<dbReference type="PANTHER" id="PTHR35320">
    <property type="entry name" value="ATP-DEPENDENT CLP PROTEASE ATP-BINDING SUBUNIT"/>
    <property type="match status" value="1"/>
</dbReference>
<evidence type="ECO:0000313" key="1">
    <source>
        <dbReference type="EMBL" id="KAF5830964.1"/>
    </source>
</evidence>
<name>A0ABQ7G8N1_DUNSA</name>
<protein>
    <submittedName>
        <fullName evidence="1">Uncharacterized protein</fullName>
    </submittedName>
</protein>
<organism evidence="1 2">
    <name type="scientific">Dunaliella salina</name>
    <name type="common">Green alga</name>
    <name type="synonym">Protococcus salinus</name>
    <dbReference type="NCBI Taxonomy" id="3046"/>
    <lineage>
        <taxon>Eukaryota</taxon>
        <taxon>Viridiplantae</taxon>
        <taxon>Chlorophyta</taxon>
        <taxon>core chlorophytes</taxon>
        <taxon>Chlorophyceae</taxon>
        <taxon>CS clade</taxon>
        <taxon>Chlamydomonadales</taxon>
        <taxon>Dunaliellaceae</taxon>
        <taxon>Dunaliella</taxon>
    </lineage>
</organism>
<gene>
    <name evidence="1" type="ORF">DUNSADRAFT_13795</name>
</gene>